<dbReference type="EMBL" id="JABXXQ010000048">
    <property type="protein sequence ID" value="NVN29579.1"/>
    <property type="molecule type" value="Genomic_DNA"/>
</dbReference>
<dbReference type="Proteomes" id="UP000557688">
    <property type="component" value="Unassembled WGS sequence"/>
</dbReference>
<feature type="domain" description="HTH tetR-type" evidence="5">
    <location>
        <begin position="9"/>
        <end position="69"/>
    </location>
</feature>
<evidence type="ECO:0000256" key="4">
    <source>
        <dbReference type="PROSITE-ProRule" id="PRU00335"/>
    </source>
</evidence>
<dbReference type="AlphaFoldDB" id="A0A839V3I5"/>
<protein>
    <submittedName>
        <fullName evidence="6 7">AcrR family transcriptional regulator</fullName>
    </submittedName>
</protein>
<dbReference type="InterPro" id="IPR036271">
    <property type="entry name" value="Tet_transcr_reg_TetR-rel_C_sf"/>
</dbReference>
<comment type="caution">
    <text evidence="6">The sequence shown here is derived from an EMBL/GenBank/DDBJ whole genome shotgun (WGS) entry which is preliminary data.</text>
</comment>
<evidence type="ECO:0000313" key="8">
    <source>
        <dbReference type="Proteomes" id="UP000557688"/>
    </source>
</evidence>
<evidence type="ECO:0000313" key="6">
    <source>
        <dbReference type="EMBL" id="MBB3175415.1"/>
    </source>
</evidence>
<keyword evidence="1" id="KW-0805">Transcription regulation</keyword>
<accession>A0A839V3I5</accession>
<dbReference type="PRINTS" id="PR00455">
    <property type="entry name" value="HTHTETR"/>
</dbReference>
<keyword evidence="3" id="KW-0804">Transcription</keyword>
<evidence type="ECO:0000313" key="9">
    <source>
        <dbReference type="Proteomes" id="UP000565205"/>
    </source>
</evidence>
<dbReference type="EMBL" id="JACHXV010000030">
    <property type="protein sequence ID" value="MBB3175415.1"/>
    <property type="molecule type" value="Genomic_DNA"/>
</dbReference>
<reference evidence="7 9" key="1">
    <citation type="submission" date="2020-06" db="EMBL/GenBank/DDBJ databases">
        <title>Description of novel acetic acid bacteria.</title>
        <authorList>
            <person name="Sombolestani A."/>
        </authorList>
    </citation>
    <scope>NUCLEOTIDE SEQUENCE [LARGE SCALE GENOMIC DNA]</scope>
    <source>
        <strain evidence="7 9">LMG 26838</strain>
    </source>
</reference>
<proteinExistence type="predicted"/>
<evidence type="ECO:0000313" key="7">
    <source>
        <dbReference type="EMBL" id="NVN29579.1"/>
    </source>
</evidence>
<dbReference type="SUPFAM" id="SSF46689">
    <property type="entry name" value="Homeodomain-like"/>
    <property type="match status" value="1"/>
</dbReference>
<dbReference type="PROSITE" id="PS50977">
    <property type="entry name" value="HTH_TETR_2"/>
    <property type="match status" value="1"/>
</dbReference>
<dbReference type="SUPFAM" id="SSF48498">
    <property type="entry name" value="Tetracyclin repressor-like, C-terminal domain"/>
    <property type="match status" value="1"/>
</dbReference>
<dbReference type="Pfam" id="PF16925">
    <property type="entry name" value="TetR_C_13"/>
    <property type="match status" value="1"/>
</dbReference>
<evidence type="ECO:0000256" key="2">
    <source>
        <dbReference type="ARBA" id="ARBA00023125"/>
    </source>
</evidence>
<name>A0A839V3I5_9PROT</name>
<dbReference type="PANTHER" id="PTHR47506:SF1">
    <property type="entry name" value="HTH-TYPE TRANSCRIPTIONAL REGULATOR YJDC"/>
    <property type="match status" value="1"/>
</dbReference>
<evidence type="ECO:0000259" key="5">
    <source>
        <dbReference type="PROSITE" id="PS50977"/>
    </source>
</evidence>
<gene>
    <name evidence="6" type="ORF">FHR90_003270</name>
    <name evidence="7" type="ORF">HUK83_04415</name>
</gene>
<evidence type="ECO:0000256" key="3">
    <source>
        <dbReference type="ARBA" id="ARBA00023163"/>
    </source>
</evidence>
<dbReference type="RefSeq" id="WP_176622386.1">
    <property type="nucleotide sequence ID" value="NZ_JABXXQ010000048.1"/>
</dbReference>
<feature type="DNA-binding region" description="H-T-H motif" evidence="4">
    <location>
        <begin position="32"/>
        <end position="51"/>
    </location>
</feature>
<dbReference type="InterPro" id="IPR011075">
    <property type="entry name" value="TetR_C"/>
</dbReference>
<dbReference type="InterPro" id="IPR009057">
    <property type="entry name" value="Homeodomain-like_sf"/>
</dbReference>
<dbReference type="Proteomes" id="UP000565205">
    <property type="component" value="Unassembled WGS sequence"/>
</dbReference>
<dbReference type="Gene3D" id="1.10.357.10">
    <property type="entry name" value="Tetracycline Repressor, domain 2"/>
    <property type="match status" value="1"/>
</dbReference>
<keyword evidence="8" id="KW-1185">Reference proteome</keyword>
<dbReference type="GO" id="GO:0003677">
    <property type="term" value="F:DNA binding"/>
    <property type="evidence" value="ECO:0007669"/>
    <property type="project" value="UniProtKB-UniRule"/>
</dbReference>
<sequence length="194" mass="21111">MATHPAQRPDKRQQLLDTATRLFAEHGYQAVGVDRILAESGIAKATLYKFFPAKEDLVAEVLAQRRAGIDAALAEAVRRKRSARTQLRAVFDWYDDWMRGEEFHGCMFMHAAAEHGSHHQAVLRAVAEQKAELVEVIAGILERGGMAQSAAAGLASTMVILIDGAIIAREALGNRDAAAQAWSAAQALLPDNVR</sequence>
<evidence type="ECO:0000256" key="1">
    <source>
        <dbReference type="ARBA" id="ARBA00023015"/>
    </source>
</evidence>
<reference evidence="6 8" key="2">
    <citation type="submission" date="2020-08" db="EMBL/GenBank/DDBJ databases">
        <title>Genomic Encyclopedia of Type Strains, Phase III (KMG-III): the genomes of soil and plant-associated and newly described type strains.</title>
        <authorList>
            <person name="Whitman W."/>
        </authorList>
    </citation>
    <scope>NUCLEOTIDE SEQUENCE [LARGE SCALE GENOMIC DNA]</scope>
    <source>
        <strain evidence="6 8">CECT 8088</strain>
    </source>
</reference>
<dbReference type="Pfam" id="PF00440">
    <property type="entry name" value="TetR_N"/>
    <property type="match status" value="1"/>
</dbReference>
<dbReference type="InterPro" id="IPR001647">
    <property type="entry name" value="HTH_TetR"/>
</dbReference>
<keyword evidence="2 4" id="KW-0238">DNA-binding</keyword>
<organism evidence="6 8">
    <name type="scientific">Endobacter medicaginis</name>
    <dbReference type="NCBI Taxonomy" id="1181271"/>
    <lineage>
        <taxon>Bacteria</taxon>
        <taxon>Pseudomonadati</taxon>
        <taxon>Pseudomonadota</taxon>
        <taxon>Alphaproteobacteria</taxon>
        <taxon>Acetobacterales</taxon>
        <taxon>Acetobacteraceae</taxon>
        <taxon>Endobacter</taxon>
    </lineage>
</organism>
<dbReference type="PANTHER" id="PTHR47506">
    <property type="entry name" value="TRANSCRIPTIONAL REGULATORY PROTEIN"/>
    <property type="match status" value="1"/>
</dbReference>